<evidence type="ECO:0000313" key="5">
    <source>
        <dbReference type="Proteomes" id="UP001589844"/>
    </source>
</evidence>
<dbReference type="EMBL" id="JBHLXJ010000007">
    <property type="protein sequence ID" value="MFC0349414.1"/>
    <property type="molecule type" value="Genomic_DNA"/>
</dbReference>
<dbReference type="InterPro" id="IPR015943">
    <property type="entry name" value="WD40/YVTN_repeat-like_dom_sf"/>
</dbReference>
<sequence length="1064" mass="118579">MKHDMPSSVAIVGSFVNSGWVLRPLSALVLVLGLHAASVPQSALAQNANDKAVASVSAEQTAKKLITHDVYANWRSIQNSILSRDGQWAAYALVGQESDGEIVVKNLRDGREWRAPRGNSPVFSFDGKYLAFAVAPTRADLDKAKKAKTKPEDAPKAGVGVIDLASGKVENIERVKRFSFAEEGSSLLAVLLEPPKEVKKDAKKEDAAKTDISDLAPQEELTAQLDSGEEDQQAMPGAAAAAAKKKEAGTELMVWDLAKNKKTSIKEVADLSWNKSGNLLAYVVSVKEAAKDAVKEPAKADQKDALQESKETKTNAKPVAANLASASEGVYLWSADTGESKAILQGAGSYKHLRFDEDGKQLAVLSNRDEVAKKKDSAKDGTKDTAKDANNDTNVYSLFFWRAGDADARLLVNADSNGMTKGWTPSEHADLSFSKDGQRLFLSTAELPKPVVKNAAEPMKVDLWHWKDPELQSVQKVNQERDKQKSYRAVVHLADGKFVQLANKLIPQVILNENAQFAMGISTLPYRHLMSWDSLYYDAYAVDLQNGQAKMLIEKTRFMPQFSPAGKYIINFDADKSVWWSYATADGKKTNLTGHIKTHFEDQQRDTPEPKNAFGVAGWSADDASVVLYDQFDLWEVNLQSKATRNLTAGFGRKNQLELRYVHLGENRYSPQTKALPSDKPWILSATHDVNQSTGYYSLDAQARTPVEPKRLIHADKLISGLIKAKDSDTTLFTQQTFTEFPDLWSADLSMANAKKISYANPQQAQYNWGTQEMIEYTNGDGKKMKALVAKPENFDPKKKYPMMVYIYEKMTDNMHRFVSPSPAQNINVTRYVSNGYIVLRPDIVYKTGYPGKSALNAVVPAVQQVISKGYVDAKRVGIQGHSWGAYQINYIITRTNMFRAAEAGASMANMVSGYGGIRWGAGVSRAFQYEHGQSRMGGTPWDSTAKYVENSPIFAIDKVQTPFLTVHNDDDDAVPWYQAIEFFSALRRLNKEAYWFNYNGEKHGLRDRDNIKHFTVHMSEFFDHYLLNKPRPEWMEKPIPYLERGQRDVMGQFVPAKQTEEKK</sequence>
<dbReference type="Gene3D" id="2.130.10.10">
    <property type="entry name" value="YVTN repeat-like/Quinoprotein amine dehydrogenase"/>
    <property type="match status" value="1"/>
</dbReference>
<gene>
    <name evidence="4" type="ORF">ACFFJH_06325</name>
</gene>
<feature type="domain" description="Peptidase S9 prolyl oligopeptidase catalytic" evidence="3">
    <location>
        <begin position="856"/>
        <end position="1027"/>
    </location>
</feature>
<dbReference type="PANTHER" id="PTHR42776:SF27">
    <property type="entry name" value="DIPEPTIDYL PEPTIDASE FAMILY MEMBER 6"/>
    <property type="match status" value="1"/>
</dbReference>
<dbReference type="PANTHER" id="PTHR42776">
    <property type="entry name" value="SERINE PEPTIDASE S9 FAMILY MEMBER"/>
    <property type="match status" value="1"/>
</dbReference>
<dbReference type="InterPro" id="IPR029058">
    <property type="entry name" value="AB_hydrolase_fold"/>
</dbReference>
<feature type="region of interest" description="Disordered" evidence="2">
    <location>
        <begin position="295"/>
        <end position="316"/>
    </location>
</feature>
<keyword evidence="5" id="KW-1185">Reference proteome</keyword>
<accession>A0ABV6IC60</accession>
<evidence type="ECO:0000313" key="4">
    <source>
        <dbReference type="EMBL" id="MFC0349414.1"/>
    </source>
</evidence>
<reference evidence="4 5" key="1">
    <citation type="submission" date="2024-09" db="EMBL/GenBank/DDBJ databases">
        <authorList>
            <person name="Sun Q."/>
            <person name="Mori K."/>
        </authorList>
    </citation>
    <scope>NUCLEOTIDE SEQUENCE [LARGE SCALE GENOMIC DNA]</scope>
    <source>
        <strain evidence="4 5">CCM 8677</strain>
    </source>
</reference>
<dbReference type="InterPro" id="IPR001375">
    <property type="entry name" value="Peptidase_S9_cat"/>
</dbReference>
<name>A0ABV6IC60_9BURK</name>
<comment type="caution">
    <text evidence="4">The sequence shown here is derived from an EMBL/GenBank/DDBJ whole genome shotgun (WGS) entry which is preliminary data.</text>
</comment>
<dbReference type="Proteomes" id="UP001589844">
    <property type="component" value="Unassembled WGS sequence"/>
</dbReference>
<dbReference type="SUPFAM" id="SSF82171">
    <property type="entry name" value="DPP6 N-terminal domain-like"/>
    <property type="match status" value="1"/>
</dbReference>
<dbReference type="Pfam" id="PF00326">
    <property type="entry name" value="Peptidase_S9"/>
    <property type="match status" value="1"/>
</dbReference>
<organism evidence="4 5">
    <name type="scientific">Undibacterium danionis</name>
    <dbReference type="NCBI Taxonomy" id="1812100"/>
    <lineage>
        <taxon>Bacteria</taxon>
        <taxon>Pseudomonadati</taxon>
        <taxon>Pseudomonadota</taxon>
        <taxon>Betaproteobacteria</taxon>
        <taxon>Burkholderiales</taxon>
        <taxon>Oxalobacteraceae</taxon>
        <taxon>Undibacterium</taxon>
    </lineage>
</organism>
<evidence type="ECO:0000256" key="2">
    <source>
        <dbReference type="SAM" id="MobiDB-lite"/>
    </source>
</evidence>
<protein>
    <submittedName>
        <fullName evidence="4">Prolyl oligopeptidase family serine peptidase</fullName>
    </submittedName>
</protein>
<proteinExistence type="predicted"/>
<evidence type="ECO:0000256" key="1">
    <source>
        <dbReference type="ARBA" id="ARBA00022801"/>
    </source>
</evidence>
<evidence type="ECO:0000259" key="3">
    <source>
        <dbReference type="Pfam" id="PF00326"/>
    </source>
</evidence>
<dbReference type="Gene3D" id="3.40.50.1820">
    <property type="entry name" value="alpha/beta hydrolase"/>
    <property type="match status" value="1"/>
</dbReference>
<dbReference type="SUPFAM" id="SSF53474">
    <property type="entry name" value="alpha/beta-Hydrolases"/>
    <property type="match status" value="1"/>
</dbReference>
<keyword evidence="1" id="KW-0378">Hydrolase</keyword>
<dbReference type="RefSeq" id="WP_390211015.1">
    <property type="nucleotide sequence ID" value="NZ_JBHLXJ010000007.1"/>
</dbReference>
<feature type="compositionally biased region" description="Basic and acidic residues" evidence="2">
    <location>
        <begin position="295"/>
        <end position="314"/>
    </location>
</feature>